<protein>
    <recommendedName>
        <fullName evidence="2">Protein DPCD</fullName>
    </recommendedName>
</protein>
<gene>
    <name evidence="3" type="ORF">CEUSTIGMA_g1773.t1</name>
</gene>
<dbReference type="EMBL" id="BEGY01000007">
    <property type="protein sequence ID" value="GAX74324.1"/>
    <property type="molecule type" value="Genomic_DNA"/>
</dbReference>
<keyword evidence="4" id="KW-1185">Reference proteome</keyword>
<reference evidence="3 4" key="1">
    <citation type="submission" date="2017-08" db="EMBL/GenBank/DDBJ databases">
        <title>Acidophilic green algal genome provides insights into adaptation to an acidic environment.</title>
        <authorList>
            <person name="Hirooka S."/>
            <person name="Hirose Y."/>
            <person name="Kanesaki Y."/>
            <person name="Higuchi S."/>
            <person name="Fujiwara T."/>
            <person name="Onuma R."/>
            <person name="Era A."/>
            <person name="Ohbayashi R."/>
            <person name="Uzuka A."/>
            <person name="Nozaki H."/>
            <person name="Yoshikawa H."/>
            <person name="Miyagishima S.Y."/>
        </authorList>
    </citation>
    <scope>NUCLEOTIDE SEQUENCE [LARGE SCALE GENOMIC DNA]</scope>
    <source>
        <strain evidence="3 4">NIES-2499</strain>
    </source>
</reference>
<dbReference type="AlphaFoldDB" id="A0A250WU27"/>
<dbReference type="STRING" id="1157962.A0A250WU27"/>
<evidence type="ECO:0000256" key="2">
    <source>
        <dbReference type="ARBA" id="ARBA00020330"/>
    </source>
</evidence>
<name>A0A250WU27_9CHLO</name>
<evidence type="ECO:0000313" key="4">
    <source>
        <dbReference type="Proteomes" id="UP000232323"/>
    </source>
</evidence>
<dbReference type="Proteomes" id="UP000232323">
    <property type="component" value="Unassembled WGS sequence"/>
</dbReference>
<comment type="caution">
    <text evidence="3">The sequence shown here is derived from an EMBL/GenBank/DDBJ whole genome shotgun (WGS) entry which is preliminary data.</text>
</comment>
<accession>A0A250WU27</accession>
<dbReference type="Pfam" id="PF14913">
    <property type="entry name" value="DPCD"/>
    <property type="match status" value="1"/>
</dbReference>
<proteinExistence type="inferred from homology"/>
<comment type="similarity">
    <text evidence="1">Belongs to the DPCD family.</text>
</comment>
<evidence type="ECO:0000313" key="3">
    <source>
        <dbReference type="EMBL" id="GAX74324.1"/>
    </source>
</evidence>
<dbReference type="PANTHER" id="PTHR31921:SF1">
    <property type="entry name" value="PROTEIN DPCD"/>
    <property type="match status" value="1"/>
</dbReference>
<evidence type="ECO:0000256" key="1">
    <source>
        <dbReference type="ARBA" id="ARBA00010597"/>
    </source>
</evidence>
<dbReference type="PRINTS" id="PR02065">
    <property type="entry name" value="PROTEINDPCD"/>
</dbReference>
<dbReference type="OrthoDB" id="10256139at2759"/>
<sequence>MFREGGNSTAIISGGRRKVHTTFDDGGELVEEYDVKTGELLERRRRGKTVLGRQADWEYLIGESPMKWNPEGGTLKESHENPLFTRKDTRDTFQWRVRNLPYPPETYDISLDHEKRQIVIRTSNKKYFKRIGIPELDKLGLPLMESALAWTHANNTLIVSYAKPPIVLQARQRKLRTLERSGLKRVMWIVSSNDVVINCTTCLCLIIVSMSHFFTASTGPFGVHFRASFPKLWCLFCRGPIDLDIILLRFDC</sequence>
<dbReference type="InterPro" id="IPR026224">
    <property type="entry name" value="DPCD"/>
</dbReference>
<dbReference type="PANTHER" id="PTHR31921">
    <property type="entry name" value="PROTEIN DPCD"/>
    <property type="match status" value="1"/>
</dbReference>
<organism evidence="3 4">
    <name type="scientific">Chlamydomonas eustigma</name>
    <dbReference type="NCBI Taxonomy" id="1157962"/>
    <lineage>
        <taxon>Eukaryota</taxon>
        <taxon>Viridiplantae</taxon>
        <taxon>Chlorophyta</taxon>
        <taxon>core chlorophytes</taxon>
        <taxon>Chlorophyceae</taxon>
        <taxon>CS clade</taxon>
        <taxon>Chlamydomonadales</taxon>
        <taxon>Chlamydomonadaceae</taxon>
        <taxon>Chlamydomonas</taxon>
    </lineage>
</organism>